<dbReference type="PANTHER" id="PTHR38663:SF1">
    <property type="entry name" value="L-ORNITHINE N(5)-MONOOXYGENASE"/>
    <property type="match status" value="1"/>
</dbReference>
<dbReference type="SUPFAM" id="SSF51905">
    <property type="entry name" value="FAD/NAD(P)-binding domain"/>
    <property type="match status" value="1"/>
</dbReference>
<dbReference type="AlphaFoldDB" id="A0A175WF51"/>
<dbReference type="STRING" id="100816.A0A175WF51"/>
<dbReference type="EMBL" id="LCTW02000014">
    <property type="protein sequence ID" value="KXX82447.1"/>
    <property type="molecule type" value="Genomic_DNA"/>
</dbReference>
<dbReference type="SUPFAM" id="SSF51971">
    <property type="entry name" value="Nucleotide-binding domain"/>
    <property type="match status" value="1"/>
</dbReference>
<dbReference type="PANTHER" id="PTHR38663">
    <property type="match status" value="1"/>
</dbReference>
<dbReference type="Proteomes" id="UP000078237">
    <property type="component" value="Unassembled WGS sequence"/>
</dbReference>
<feature type="region of interest" description="Disordered" evidence="1">
    <location>
        <begin position="160"/>
        <end position="182"/>
    </location>
</feature>
<evidence type="ECO:0000313" key="3">
    <source>
        <dbReference type="Proteomes" id="UP000078237"/>
    </source>
</evidence>
<gene>
    <name evidence="2" type="ORF">MMYC01_201645</name>
</gene>
<keyword evidence="3" id="KW-1185">Reference proteome</keyword>
<dbReference type="OrthoDB" id="76038at2759"/>
<evidence type="ECO:0000313" key="2">
    <source>
        <dbReference type="EMBL" id="KXX82447.1"/>
    </source>
</evidence>
<reference evidence="2 3" key="1">
    <citation type="journal article" date="2016" name="Genome Announc.">
        <title>Genome Sequence of Madurella mycetomatis mm55, Isolated from a Human Mycetoma Case in Sudan.</title>
        <authorList>
            <person name="Smit S."/>
            <person name="Derks M.F."/>
            <person name="Bervoets S."/>
            <person name="Fahal A."/>
            <person name="van Leeuwen W."/>
            <person name="van Belkum A."/>
            <person name="van de Sande W.W."/>
        </authorList>
    </citation>
    <scope>NUCLEOTIDE SEQUENCE [LARGE SCALE GENOMIC DNA]</scope>
    <source>
        <strain evidence="3">mm55</strain>
    </source>
</reference>
<name>A0A175WF51_9PEZI</name>
<evidence type="ECO:0000256" key="1">
    <source>
        <dbReference type="SAM" id="MobiDB-lite"/>
    </source>
</evidence>
<dbReference type="Gene3D" id="3.50.50.60">
    <property type="entry name" value="FAD/NAD(P)-binding domain"/>
    <property type="match status" value="2"/>
</dbReference>
<accession>A0A175WF51</accession>
<dbReference type="VEuPathDB" id="FungiDB:MMYC01_201645"/>
<comment type="caution">
    <text evidence="2">The sequence shown here is derived from an EMBL/GenBank/DDBJ whole genome shotgun (WGS) entry which is preliminary data.</text>
</comment>
<proteinExistence type="predicted"/>
<protein>
    <submittedName>
        <fullName evidence="2">Uncharacterized protein</fullName>
    </submittedName>
</protein>
<organism evidence="2 3">
    <name type="scientific">Madurella mycetomatis</name>
    <dbReference type="NCBI Taxonomy" id="100816"/>
    <lineage>
        <taxon>Eukaryota</taxon>
        <taxon>Fungi</taxon>
        <taxon>Dikarya</taxon>
        <taxon>Ascomycota</taxon>
        <taxon>Pezizomycotina</taxon>
        <taxon>Sordariomycetes</taxon>
        <taxon>Sordariomycetidae</taxon>
        <taxon>Sordariales</taxon>
        <taxon>Sordariales incertae sedis</taxon>
        <taxon>Madurella</taxon>
    </lineage>
</organism>
<dbReference type="InterPro" id="IPR036188">
    <property type="entry name" value="FAD/NAD-bd_sf"/>
</dbReference>
<sequence length="570" mass="63914">MVEYTPSYHISDCRQPGNPKIHDVIIVGAGPCGLAVAARLRENAPATIFTDEEHRRYQWLRRYGDRVTLKHVKSGRVTRREQAGAPPELNIAVLDANYDEWLGRWNKLFASYDISHLRSPMFWHVDPKDRDSLLAHAYECHREDELVEIRKCVGKEISKHMRKKRSGRGGGQHSRVEVNERERNDYFNPSQSLFSDHCRAVINRYGLASGVIKKESVQDIRFEAASGVPSNGDQLFIVVTNQTIRYARAVVLAVGPANEATIPRLPSMTSDILPTKRPLNACHSTQIEQFPDPAIQVKISRGLETNILVVGGGLTSAQLSDLAIRRGVTRVWHIMRGPCRVKPFDVDLKWMSKYRNVEQAYFWSANSDEERLQMLRTARGGGSMTPVFHRKLKEHSVRGRLELHENTVLVDARFEQGEGHERSSGTWAVKTDPPIDGIPPVDYIYFATGVETNISSLPYLRTMRETHPIPELGGFPCLNGQLMWKDDVPLFVAGRLAALSLGPAAPNLGGAKMGAERIALALQEMIPRSEEIIENGEAPSVEDDRSEWLGYVSGHGNKYGCLARARNSCI</sequence>